<name>A0A830HUE8_9CHLO</name>
<dbReference type="Gene3D" id="3.40.50.1820">
    <property type="entry name" value="alpha/beta hydrolase"/>
    <property type="match status" value="1"/>
</dbReference>
<evidence type="ECO:0000313" key="2">
    <source>
        <dbReference type="Proteomes" id="UP000660262"/>
    </source>
</evidence>
<dbReference type="EMBL" id="BNJQ01000023">
    <property type="protein sequence ID" value="GHP09121.1"/>
    <property type="molecule type" value="Genomic_DNA"/>
</dbReference>
<keyword evidence="2" id="KW-1185">Reference proteome</keyword>
<dbReference type="SUPFAM" id="SSF53474">
    <property type="entry name" value="alpha/beta-Hydrolases"/>
    <property type="match status" value="1"/>
</dbReference>
<comment type="caution">
    <text evidence="1">The sequence shown here is derived from an EMBL/GenBank/DDBJ whole genome shotgun (WGS) entry which is preliminary data.</text>
</comment>
<gene>
    <name evidence="1" type="ORF">PPROV_000785800</name>
</gene>
<dbReference type="AlphaFoldDB" id="A0A830HUE8"/>
<dbReference type="Proteomes" id="UP000660262">
    <property type="component" value="Unassembled WGS sequence"/>
</dbReference>
<protein>
    <submittedName>
        <fullName evidence="1">Uncharacterized protein</fullName>
    </submittedName>
</protein>
<dbReference type="InterPro" id="IPR029058">
    <property type="entry name" value="AB_hydrolase_fold"/>
</dbReference>
<accession>A0A830HUE8</accession>
<organism evidence="1 2">
    <name type="scientific">Pycnococcus provasolii</name>
    <dbReference type="NCBI Taxonomy" id="41880"/>
    <lineage>
        <taxon>Eukaryota</taxon>
        <taxon>Viridiplantae</taxon>
        <taxon>Chlorophyta</taxon>
        <taxon>Pseudoscourfieldiophyceae</taxon>
        <taxon>Pseudoscourfieldiales</taxon>
        <taxon>Pycnococcaceae</taxon>
        <taxon>Pycnococcus</taxon>
    </lineage>
</organism>
<evidence type="ECO:0000313" key="1">
    <source>
        <dbReference type="EMBL" id="GHP09121.1"/>
    </source>
</evidence>
<sequence>MINATHDDARALLLGGSSSHVTSVSEVSSATTTSTVNAVVIDDDDDDDEAVGGFITATLPRTPPMQTWLVNRAVSGAVDLIDAIAPLPFVNQSTADTHMLDESVREALKTCCERPRSVQFIGHQRATTTRLEDAAAADMPLLGADIILYEPVGGLANAIGAVVFMHGYQQRATDYLAYVPDLGNRNIAAALLTYGESSVGDATVDGWAQAISHAATWLSAEMNSISNNATQLRRVVVAGHSDGGRAALVAAAKASASVDDNDVVAGVAALAPHVAHQVLARPDGRRMVTLFPDRNTLRRVRAPTLFLQGTDDCFTPERWGATQAFQHIGASRKQMARIPGGTHQFTSHGRRLRILQVLEDTVCGLGPISAPPVVPYAIGDSLSGVEVAARSRRRLSPREQEQRAAKHMAEFVEDVLTTSGNGDVVR</sequence>
<proteinExistence type="predicted"/>
<reference evidence="1" key="1">
    <citation type="submission" date="2020-10" db="EMBL/GenBank/DDBJ databases">
        <title>Unveiling of a novel bifunctional photoreceptor, Dualchrome1, isolated from a cosmopolitan green alga.</title>
        <authorList>
            <person name="Suzuki S."/>
            <person name="Kawachi M."/>
        </authorList>
    </citation>
    <scope>NUCLEOTIDE SEQUENCE</scope>
    <source>
        <strain evidence="1">NIES 2893</strain>
    </source>
</reference>